<dbReference type="EMBL" id="JBGBZA010000002">
    <property type="protein sequence ID" value="MEY9317567.1"/>
    <property type="molecule type" value="Genomic_DNA"/>
</dbReference>
<keyword evidence="4" id="KW-1185">Reference proteome</keyword>
<dbReference type="AlphaFoldDB" id="A0A8I1YC69"/>
<dbReference type="Proteomes" id="UP000673383">
    <property type="component" value="Unassembled WGS sequence"/>
</dbReference>
<dbReference type="EMBL" id="JAFICZ010000001">
    <property type="protein sequence ID" value="MBP1297077.1"/>
    <property type="molecule type" value="Genomic_DNA"/>
</dbReference>
<accession>A0A8I1YC69</accession>
<organism evidence="1 3">
    <name type="scientific">Bradyrhizobium elkanii</name>
    <dbReference type="NCBI Taxonomy" id="29448"/>
    <lineage>
        <taxon>Bacteria</taxon>
        <taxon>Pseudomonadati</taxon>
        <taxon>Pseudomonadota</taxon>
        <taxon>Alphaproteobacteria</taxon>
        <taxon>Hyphomicrobiales</taxon>
        <taxon>Nitrobacteraceae</taxon>
        <taxon>Bradyrhizobium</taxon>
    </lineage>
</organism>
<reference evidence="2 4" key="2">
    <citation type="submission" date="2024-07" db="EMBL/GenBank/DDBJ databases">
        <title>Genomic Encyclopedia of Type Strains, Phase V (KMG-V): Genome sequencing to study the core and pangenomes of soil and plant-associated prokaryotes.</title>
        <authorList>
            <person name="Whitman W."/>
        </authorList>
    </citation>
    <scope>NUCLEOTIDE SEQUENCE [LARGE SCALE GENOMIC DNA]</scope>
    <source>
        <strain evidence="2 4">USDA 415</strain>
    </source>
</reference>
<evidence type="ECO:0000313" key="3">
    <source>
        <dbReference type="Proteomes" id="UP000673383"/>
    </source>
</evidence>
<proteinExistence type="predicted"/>
<sequence>MSMGSFLSRGLRVGMTTTIATLIDHDKAAAYYT</sequence>
<protein>
    <submittedName>
        <fullName evidence="1">Uncharacterized protein</fullName>
    </submittedName>
</protein>
<gene>
    <name evidence="2" type="ORF">ABIF29_004366</name>
    <name evidence="1" type="ORF">JOH49_006830</name>
</gene>
<dbReference type="Proteomes" id="UP001565471">
    <property type="component" value="Unassembled WGS sequence"/>
</dbReference>
<reference evidence="1" key="1">
    <citation type="submission" date="2021-02" db="EMBL/GenBank/DDBJ databases">
        <title>Genomic Encyclopedia of Type Strains, Phase IV (KMG-V): Genome sequencing to study the core and pangenomes of soil and plant-associated prokaryotes.</title>
        <authorList>
            <person name="Whitman W."/>
        </authorList>
    </citation>
    <scope>NUCLEOTIDE SEQUENCE</scope>
    <source>
        <strain evidence="1">USDA 406</strain>
    </source>
</reference>
<evidence type="ECO:0000313" key="2">
    <source>
        <dbReference type="EMBL" id="MEY9317567.1"/>
    </source>
</evidence>
<evidence type="ECO:0000313" key="4">
    <source>
        <dbReference type="Proteomes" id="UP001565471"/>
    </source>
</evidence>
<name>A0A8I1YC69_BRAEL</name>
<evidence type="ECO:0000313" key="1">
    <source>
        <dbReference type="EMBL" id="MBP1297077.1"/>
    </source>
</evidence>
<comment type="caution">
    <text evidence="1">The sequence shown here is derived from an EMBL/GenBank/DDBJ whole genome shotgun (WGS) entry which is preliminary data.</text>
</comment>